<evidence type="ECO:0000313" key="1">
    <source>
        <dbReference type="EMBL" id="GIJ51966.1"/>
    </source>
</evidence>
<sequence length="52" mass="5766">MSDGEATGHPRVDAAMAELERVASRPPADQIAGYTHVHRELHETLAELDEER</sequence>
<comment type="caution">
    <text evidence="1">The sequence shown here is derived from an EMBL/GenBank/DDBJ whole genome shotgun (WGS) entry which is preliminary data.</text>
</comment>
<organism evidence="1 2">
    <name type="scientific">Virgisporangium aliadipatigenens</name>
    <dbReference type="NCBI Taxonomy" id="741659"/>
    <lineage>
        <taxon>Bacteria</taxon>
        <taxon>Bacillati</taxon>
        <taxon>Actinomycetota</taxon>
        <taxon>Actinomycetes</taxon>
        <taxon>Micromonosporales</taxon>
        <taxon>Micromonosporaceae</taxon>
        <taxon>Virgisporangium</taxon>
    </lineage>
</organism>
<evidence type="ECO:0000313" key="2">
    <source>
        <dbReference type="Proteomes" id="UP000619260"/>
    </source>
</evidence>
<dbReference type="RefSeq" id="WP_203905368.1">
    <property type="nucleotide sequence ID" value="NZ_BOPF01000059.1"/>
</dbReference>
<dbReference type="Proteomes" id="UP000619260">
    <property type="component" value="Unassembled WGS sequence"/>
</dbReference>
<name>A0A8J3YYD2_9ACTN</name>
<dbReference type="EMBL" id="BOPF01000059">
    <property type="protein sequence ID" value="GIJ51966.1"/>
    <property type="molecule type" value="Genomic_DNA"/>
</dbReference>
<dbReference type="AlphaFoldDB" id="A0A8J3YYD2"/>
<gene>
    <name evidence="1" type="ORF">Val02_88520</name>
</gene>
<reference evidence="1" key="1">
    <citation type="submission" date="2021-01" db="EMBL/GenBank/DDBJ databases">
        <title>Whole genome shotgun sequence of Virgisporangium aliadipatigenens NBRC 105644.</title>
        <authorList>
            <person name="Komaki H."/>
            <person name="Tamura T."/>
        </authorList>
    </citation>
    <scope>NUCLEOTIDE SEQUENCE</scope>
    <source>
        <strain evidence="1">NBRC 105644</strain>
    </source>
</reference>
<accession>A0A8J3YYD2</accession>
<proteinExistence type="predicted"/>
<keyword evidence="2" id="KW-1185">Reference proteome</keyword>
<protein>
    <submittedName>
        <fullName evidence="1">Uncharacterized protein</fullName>
    </submittedName>
</protein>